<protein>
    <submittedName>
        <fullName evidence="1">Uncharacterized protein</fullName>
    </submittedName>
</protein>
<evidence type="ECO:0000313" key="2">
    <source>
        <dbReference type="Proteomes" id="UP000007437"/>
    </source>
</evidence>
<dbReference type="HOGENOM" id="CLU_3372642_0_0_4"/>
<dbReference type="KEGG" id="brh:RBRH_04116"/>
<name>E5AT51_MYCRK</name>
<dbReference type="EMBL" id="FR687359">
    <property type="protein sequence ID" value="CBW75725.1"/>
    <property type="molecule type" value="Genomic_DNA"/>
</dbReference>
<dbReference type="AlphaFoldDB" id="E5AT51"/>
<organism evidence="1 2">
    <name type="scientific">Mycetohabitans rhizoxinica (strain DSM 19002 / CIP 109453 / HKI 454)</name>
    <name type="common">Paraburkholderia rhizoxinica</name>
    <dbReference type="NCBI Taxonomy" id="882378"/>
    <lineage>
        <taxon>Bacteria</taxon>
        <taxon>Pseudomonadati</taxon>
        <taxon>Pseudomonadota</taxon>
        <taxon>Betaproteobacteria</taxon>
        <taxon>Burkholderiales</taxon>
        <taxon>Burkholderiaceae</taxon>
        <taxon>Mycetohabitans</taxon>
    </lineage>
</organism>
<accession>E5AT51</accession>
<reference evidence="1 2" key="1">
    <citation type="journal article" date="2011" name="J. Bacteriol.">
        <title>Complete genome sequence of Burkholderia rhizoxinica, an endosymbiont of Rhizopus microsporus.</title>
        <authorList>
            <person name="Lackner G."/>
            <person name="Moebius N."/>
            <person name="Partida-Martinez L."/>
            <person name="Hertweck C."/>
        </authorList>
    </citation>
    <scope>NUCLEOTIDE SEQUENCE [LARGE SCALE GENOMIC DNA]</scope>
    <source>
        <strain evidence="2">DSM 19002 / CIP 109453 / HKI 454</strain>
    </source>
</reference>
<dbReference type="STRING" id="882378.RBRH_04116"/>
<dbReference type="Proteomes" id="UP000007437">
    <property type="component" value="Chromosome"/>
</dbReference>
<evidence type="ECO:0000313" key="1">
    <source>
        <dbReference type="EMBL" id="CBW75725.1"/>
    </source>
</evidence>
<proteinExistence type="predicted"/>
<gene>
    <name evidence="1" type="ordered locus">RBRH_04116</name>
</gene>
<sequence>MRQHARKKFLSQCAGEHCRWMVLFHYHKIVLQRN</sequence>